<comment type="similarity">
    <text evidence="2">Belongs to the major facilitator superfamily. Proton-dependent oligopeptide transporter (POT/PTR) (TC 2.A.17) family.</text>
</comment>
<comment type="caution">
    <text evidence="9">The sequence shown here is derived from an EMBL/GenBank/DDBJ whole genome shotgun (WGS) entry which is preliminary data.</text>
</comment>
<evidence type="ECO:0000256" key="4">
    <source>
        <dbReference type="ARBA" id="ARBA00022692"/>
    </source>
</evidence>
<keyword evidence="6 8" id="KW-0472">Membrane</keyword>
<evidence type="ECO:0000256" key="8">
    <source>
        <dbReference type="SAM" id="Phobius"/>
    </source>
</evidence>
<keyword evidence="10" id="KW-1185">Reference proteome</keyword>
<feature type="transmembrane region" description="Helical" evidence="8">
    <location>
        <begin position="171"/>
        <end position="193"/>
    </location>
</feature>
<accession>A0A427XK29</accession>
<dbReference type="GeneID" id="39585733"/>
<organism evidence="9 10">
    <name type="scientific">Apiotrichum porosum</name>
    <dbReference type="NCBI Taxonomy" id="105984"/>
    <lineage>
        <taxon>Eukaryota</taxon>
        <taxon>Fungi</taxon>
        <taxon>Dikarya</taxon>
        <taxon>Basidiomycota</taxon>
        <taxon>Agaricomycotina</taxon>
        <taxon>Tremellomycetes</taxon>
        <taxon>Trichosporonales</taxon>
        <taxon>Trichosporonaceae</taxon>
        <taxon>Apiotrichum</taxon>
    </lineage>
</organism>
<protein>
    <recommendedName>
        <fullName evidence="11">Peptide transporter ptr2</fullName>
    </recommendedName>
</protein>
<evidence type="ECO:0000256" key="3">
    <source>
        <dbReference type="ARBA" id="ARBA00022448"/>
    </source>
</evidence>
<dbReference type="EMBL" id="RSCE01000010">
    <property type="protein sequence ID" value="RSH79152.1"/>
    <property type="molecule type" value="Genomic_DNA"/>
</dbReference>
<feature type="transmembrane region" description="Helical" evidence="8">
    <location>
        <begin position="496"/>
        <end position="520"/>
    </location>
</feature>
<evidence type="ECO:0000256" key="5">
    <source>
        <dbReference type="ARBA" id="ARBA00022989"/>
    </source>
</evidence>
<evidence type="ECO:0000313" key="9">
    <source>
        <dbReference type="EMBL" id="RSH79152.1"/>
    </source>
</evidence>
<evidence type="ECO:0000256" key="7">
    <source>
        <dbReference type="SAM" id="MobiDB-lite"/>
    </source>
</evidence>
<evidence type="ECO:0000256" key="6">
    <source>
        <dbReference type="ARBA" id="ARBA00023136"/>
    </source>
</evidence>
<keyword evidence="3" id="KW-0813">Transport</keyword>
<dbReference type="InterPro" id="IPR000109">
    <property type="entry name" value="POT_fam"/>
</dbReference>
<evidence type="ECO:0000256" key="1">
    <source>
        <dbReference type="ARBA" id="ARBA00004141"/>
    </source>
</evidence>
<dbReference type="PANTHER" id="PTHR11654">
    <property type="entry name" value="OLIGOPEPTIDE TRANSPORTER-RELATED"/>
    <property type="match status" value="1"/>
</dbReference>
<evidence type="ECO:0000313" key="10">
    <source>
        <dbReference type="Proteomes" id="UP000279236"/>
    </source>
</evidence>
<feature type="transmembrane region" description="Helical" evidence="8">
    <location>
        <begin position="378"/>
        <end position="401"/>
    </location>
</feature>
<dbReference type="Proteomes" id="UP000279236">
    <property type="component" value="Unassembled WGS sequence"/>
</dbReference>
<feature type="compositionally biased region" description="Basic and acidic residues" evidence="7">
    <location>
        <begin position="24"/>
        <end position="35"/>
    </location>
</feature>
<feature type="transmembrane region" description="Helical" evidence="8">
    <location>
        <begin position="145"/>
        <end position="164"/>
    </location>
</feature>
<evidence type="ECO:0008006" key="11">
    <source>
        <dbReference type="Google" id="ProtNLM"/>
    </source>
</evidence>
<dbReference type="Pfam" id="PF00854">
    <property type="entry name" value="PTR2"/>
    <property type="match status" value="1"/>
</dbReference>
<dbReference type="InterPro" id="IPR036259">
    <property type="entry name" value="MFS_trans_sf"/>
</dbReference>
<gene>
    <name evidence="9" type="ORF">EHS24_001190</name>
</gene>
<dbReference type="FunFam" id="1.20.1250.20:FF:000085">
    <property type="entry name" value="MFS peptide transporter Ptr2"/>
    <property type="match status" value="1"/>
</dbReference>
<dbReference type="GO" id="GO:0005886">
    <property type="term" value="C:plasma membrane"/>
    <property type="evidence" value="ECO:0007669"/>
    <property type="project" value="UniProtKB-ARBA"/>
</dbReference>
<feature type="transmembrane region" description="Helical" evidence="8">
    <location>
        <begin position="281"/>
        <end position="304"/>
    </location>
</feature>
<feature type="transmembrane region" description="Helical" evidence="8">
    <location>
        <begin position="532"/>
        <end position="555"/>
    </location>
</feature>
<proteinExistence type="inferred from homology"/>
<dbReference type="OrthoDB" id="8904098at2759"/>
<dbReference type="Gene3D" id="1.20.1250.20">
    <property type="entry name" value="MFS general substrate transporter like domains"/>
    <property type="match status" value="1"/>
</dbReference>
<feature type="transmembrane region" description="Helical" evidence="8">
    <location>
        <begin position="199"/>
        <end position="216"/>
    </location>
</feature>
<dbReference type="SUPFAM" id="SSF103473">
    <property type="entry name" value="MFS general substrate transporter"/>
    <property type="match status" value="1"/>
</dbReference>
<name>A0A427XK29_9TREE</name>
<feature type="transmembrane region" description="Helical" evidence="8">
    <location>
        <begin position="421"/>
        <end position="441"/>
    </location>
</feature>
<reference evidence="9 10" key="1">
    <citation type="submission" date="2018-11" db="EMBL/GenBank/DDBJ databases">
        <title>Genome sequence of Apiotrichum porosum DSM 27194.</title>
        <authorList>
            <person name="Aliyu H."/>
            <person name="Gorte O."/>
            <person name="Ochsenreither K."/>
        </authorList>
    </citation>
    <scope>NUCLEOTIDE SEQUENCE [LARGE SCALE GENOMIC DNA]</scope>
    <source>
        <strain evidence="9 10">DSM 27194</strain>
    </source>
</reference>
<sequence length="614" mass="66681">MSHANETTIDFESAALPASGLPASHEHELGKDHKSAHVFGGNVDDTEVRAADDENEEYPTEEELSILKKVPAPLAFSAFCLCFIELAERASYFGSQQIFSNFIKNPLPAGGNGAGAVAKGAAGVNQSAGALGMGSVSASAVGSTFTFLAYVVPILGGIVSDAYWGRYKTICVGVAIGVLSHILLVIPAIPSVIATGHAFAAFIIAILILSFATGFIKASLGPMLCDQSPVKKAVVVTDKKGNRVIVDPATTVTRYLLIFYWCINIGSFFAIATSYSERLVGFWLAFLLPGIVYMFCPFILAALYKKTYRAPPQGSVVIEAWKVFVTLFKRSSFKQMLKGGDQFWNLAKPSHMREVDGTIDESKVFWDDMFVDELRQSCSAVVVFAATPIFILADGGIGNQLNDMSNGMTLNGIPNDIMNNFNSLAIIVATPILTWGVYPFFERIGYPIKPMTRLSIGFLLGMFTMIIGAIVQWRIYETSPCGWEASECDDVSPVSLAWLIPQYALPAVGELFVMVTGYELAYTRAPARMKGLVYAICLFSSAISAAISLGCSAAITDPYLIWPYIPVAALCLVFAIMFPMFFSHLNEPIRSFADPARQAGLQQPNHKIEDEEKY</sequence>
<keyword evidence="4 8" id="KW-0812">Transmembrane</keyword>
<feature type="transmembrane region" description="Helical" evidence="8">
    <location>
        <begin position="453"/>
        <end position="476"/>
    </location>
</feature>
<dbReference type="AlphaFoldDB" id="A0A427XK29"/>
<keyword evidence="5 8" id="KW-1133">Transmembrane helix</keyword>
<evidence type="ECO:0000256" key="2">
    <source>
        <dbReference type="ARBA" id="ARBA00005982"/>
    </source>
</evidence>
<comment type="subcellular location">
    <subcellularLocation>
        <location evidence="1">Membrane</location>
        <topology evidence="1">Multi-pass membrane protein</topology>
    </subcellularLocation>
</comment>
<dbReference type="GO" id="GO:0071916">
    <property type="term" value="F:dipeptide transmembrane transporter activity"/>
    <property type="evidence" value="ECO:0007669"/>
    <property type="project" value="UniProtKB-ARBA"/>
</dbReference>
<feature type="transmembrane region" description="Helical" evidence="8">
    <location>
        <begin position="561"/>
        <end position="582"/>
    </location>
</feature>
<feature type="region of interest" description="Disordered" evidence="7">
    <location>
        <begin position="15"/>
        <end position="38"/>
    </location>
</feature>
<dbReference type="RefSeq" id="XP_028474299.1">
    <property type="nucleotide sequence ID" value="XM_028616992.1"/>
</dbReference>
<feature type="transmembrane region" description="Helical" evidence="8">
    <location>
        <begin position="255"/>
        <end position="275"/>
    </location>
</feature>